<dbReference type="SUPFAM" id="SSF57959">
    <property type="entry name" value="Leucine zipper domain"/>
    <property type="match status" value="1"/>
</dbReference>
<keyword evidence="6" id="KW-1185">Reference proteome</keyword>
<evidence type="ECO:0000313" key="6">
    <source>
        <dbReference type="Proteomes" id="UP000077069"/>
    </source>
</evidence>
<dbReference type="PROSITE" id="PS50217">
    <property type="entry name" value="BZIP"/>
    <property type="match status" value="1"/>
</dbReference>
<feature type="region of interest" description="Disordered" evidence="3">
    <location>
        <begin position="1"/>
        <end position="46"/>
    </location>
</feature>
<evidence type="ECO:0000256" key="3">
    <source>
        <dbReference type="SAM" id="MobiDB-lite"/>
    </source>
</evidence>
<proteinExistence type="predicted"/>
<dbReference type="InterPro" id="IPR004827">
    <property type="entry name" value="bZIP"/>
</dbReference>
<feature type="region of interest" description="Disordered" evidence="3">
    <location>
        <begin position="238"/>
        <end position="258"/>
    </location>
</feature>
<feature type="compositionally biased region" description="Basic and acidic residues" evidence="3">
    <location>
        <begin position="134"/>
        <end position="144"/>
    </location>
</feature>
<dbReference type="SMART" id="SM00338">
    <property type="entry name" value="BRLZ"/>
    <property type="match status" value="1"/>
</dbReference>
<dbReference type="GeneID" id="28760995"/>
<evidence type="ECO:0000256" key="1">
    <source>
        <dbReference type="ARBA" id="ARBA00004123"/>
    </source>
</evidence>
<dbReference type="OrthoDB" id="2590011at2759"/>
<dbReference type="Pfam" id="PF00170">
    <property type="entry name" value="bZIP_1"/>
    <property type="match status" value="1"/>
</dbReference>
<dbReference type="InParanoid" id="A0A177CPS4"/>
<evidence type="ECO:0000313" key="5">
    <source>
        <dbReference type="EMBL" id="OAG09306.1"/>
    </source>
</evidence>
<gene>
    <name evidence="5" type="ORF">CC84DRAFT_1160483</name>
</gene>
<dbReference type="PANTHER" id="PTHR40621">
    <property type="entry name" value="TRANSCRIPTION FACTOR KAPC-RELATED"/>
    <property type="match status" value="1"/>
</dbReference>
<evidence type="ECO:0000256" key="2">
    <source>
        <dbReference type="ARBA" id="ARBA00023242"/>
    </source>
</evidence>
<dbReference type="EMBL" id="KV441549">
    <property type="protein sequence ID" value="OAG09306.1"/>
    <property type="molecule type" value="Genomic_DNA"/>
</dbReference>
<dbReference type="GO" id="GO:0090575">
    <property type="term" value="C:RNA polymerase II transcription regulator complex"/>
    <property type="evidence" value="ECO:0007669"/>
    <property type="project" value="TreeGrafter"/>
</dbReference>
<evidence type="ECO:0000259" key="4">
    <source>
        <dbReference type="PROSITE" id="PS50217"/>
    </source>
</evidence>
<protein>
    <recommendedName>
        <fullName evidence="4">BZIP domain-containing protein</fullName>
    </recommendedName>
</protein>
<dbReference type="InterPro" id="IPR046347">
    <property type="entry name" value="bZIP_sf"/>
</dbReference>
<name>A0A177CPS4_9PLEO</name>
<comment type="subcellular location">
    <subcellularLocation>
        <location evidence="1">Nucleus</location>
    </subcellularLocation>
</comment>
<sequence>MVKFTFKPFKSQKSPADSASEEPQNAYQKRREQVRRAQKTHRERKEAYVKSLESEVIQLRANEARLFQETKTLYAEINAMKTLLARNGIAIPSGVSSPPRDQDSVVEERWGGDANTAEREVTGGGMFEFSVTEKTTKQSHERIVVRRQPRKRSNERSTTALASDHSSPPFPATFNTPLSSSSSPFALVSSQDPTAIGMDFILSLEAPCLGHIPHTDANDNASPSGHALMASATLLHFHDPHTPSSTHSHNQSQSPAWTVPESGVQRLLELARSIPLDGEVTPVQAWACIRQHPQYERLRLERLEEMKSALLVWVKCYGFGGVVPLDVFEDIIRGGFA</sequence>
<accession>A0A177CPS4</accession>
<reference evidence="5 6" key="1">
    <citation type="submission" date="2016-05" db="EMBL/GenBank/DDBJ databases">
        <title>Comparative analysis of secretome profiles of manganese(II)-oxidizing ascomycete fungi.</title>
        <authorList>
            <consortium name="DOE Joint Genome Institute"/>
            <person name="Zeiner C.A."/>
            <person name="Purvine S.O."/>
            <person name="Zink E.M."/>
            <person name="Wu S."/>
            <person name="Pasa-Tolic L."/>
            <person name="Chaput D.L."/>
            <person name="Haridas S."/>
            <person name="Grigoriev I.V."/>
            <person name="Santelli C.M."/>
            <person name="Hansel C.M."/>
        </authorList>
    </citation>
    <scope>NUCLEOTIDE SEQUENCE [LARGE SCALE GENOMIC DNA]</scope>
    <source>
        <strain evidence="5 6">AP3s5-JAC2a</strain>
    </source>
</reference>
<feature type="region of interest" description="Disordered" evidence="3">
    <location>
        <begin position="132"/>
        <end position="186"/>
    </location>
</feature>
<feature type="domain" description="BZIP" evidence="4">
    <location>
        <begin position="24"/>
        <end position="87"/>
    </location>
</feature>
<dbReference type="RefSeq" id="XP_018039671.1">
    <property type="nucleotide sequence ID" value="XM_018177509.1"/>
</dbReference>
<dbReference type="InterPro" id="IPR050936">
    <property type="entry name" value="AP-1-like"/>
</dbReference>
<dbReference type="AlphaFoldDB" id="A0A177CPS4"/>
<dbReference type="GO" id="GO:0001228">
    <property type="term" value="F:DNA-binding transcription activator activity, RNA polymerase II-specific"/>
    <property type="evidence" value="ECO:0007669"/>
    <property type="project" value="TreeGrafter"/>
</dbReference>
<dbReference type="STRING" id="1460663.A0A177CPS4"/>
<dbReference type="Gene3D" id="1.20.5.170">
    <property type="match status" value="1"/>
</dbReference>
<feature type="compositionally biased region" description="Polar residues" evidence="3">
    <location>
        <begin position="11"/>
        <end position="27"/>
    </location>
</feature>
<feature type="compositionally biased region" description="Polar residues" evidence="3">
    <location>
        <begin position="156"/>
        <end position="166"/>
    </location>
</feature>
<dbReference type="GO" id="GO:0000976">
    <property type="term" value="F:transcription cis-regulatory region binding"/>
    <property type="evidence" value="ECO:0007669"/>
    <property type="project" value="InterPro"/>
</dbReference>
<feature type="compositionally biased region" description="Low complexity" evidence="3">
    <location>
        <begin position="172"/>
        <end position="186"/>
    </location>
</feature>
<feature type="compositionally biased region" description="Low complexity" evidence="3">
    <location>
        <begin position="242"/>
        <end position="255"/>
    </location>
</feature>
<keyword evidence="2" id="KW-0539">Nucleus</keyword>
<organism evidence="5 6">
    <name type="scientific">Paraphaeosphaeria sporulosa</name>
    <dbReference type="NCBI Taxonomy" id="1460663"/>
    <lineage>
        <taxon>Eukaryota</taxon>
        <taxon>Fungi</taxon>
        <taxon>Dikarya</taxon>
        <taxon>Ascomycota</taxon>
        <taxon>Pezizomycotina</taxon>
        <taxon>Dothideomycetes</taxon>
        <taxon>Pleosporomycetidae</taxon>
        <taxon>Pleosporales</taxon>
        <taxon>Massarineae</taxon>
        <taxon>Didymosphaeriaceae</taxon>
        <taxon>Paraphaeosphaeria</taxon>
    </lineage>
</organism>
<dbReference type="Proteomes" id="UP000077069">
    <property type="component" value="Unassembled WGS sequence"/>
</dbReference>
<dbReference type="PANTHER" id="PTHR40621:SF6">
    <property type="entry name" value="AP-1-LIKE TRANSCRIPTION FACTOR YAP1-RELATED"/>
    <property type="match status" value="1"/>
</dbReference>
<dbReference type="CDD" id="cd14688">
    <property type="entry name" value="bZIP_YAP"/>
    <property type="match status" value="1"/>
</dbReference>